<protein>
    <submittedName>
        <fullName evidence="1">Uncharacterized protein</fullName>
    </submittedName>
</protein>
<accession>A0ACB6V910</accession>
<dbReference type="EMBL" id="QVQA01000010">
    <property type="protein sequence ID" value="KAF5101678.1"/>
    <property type="molecule type" value="Genomic_DNA"/>
</dbReference>
<comment type="caution">
    <text evidence="1">The sequence shown here is derived from an EMBL/GenBank/DDBJ whole genome shotgun (WGS) entry which is preliminary data.</text>
</comment>
<sequence>MPRITVFRTITLTALLLFVVGSIMLMSPLLNLASLSQNKDFALKLIYDNLESLAPVSLAGAPHKKLTHLVLVPCHSVWIGDSAITDPKHLGEHDSEWAIGPKSRFLLGRTKTLKEHIKAAADIARPDPKALLIFSGGQTSVSSGPLSESQSYWQLAKHLEELIIDTEGNSLEERTVVEEYARDSFENLLFSLARFREYTGRYPTKITVVGYSFKEARFRELHRAAIKYPADRFHYVGIDPPDLDQAAAAQGERENAYLPFQADPFGCHDKVLQEKRILRNPYRRTPFYVFSAPEMFDLLAYCDKNLHVFKKLPWASTPRVAAATTTNKKPSDSEAELADKKEDNDKQEQTSEEQETSPAVPSS</sequence>
<proteinExistence type="predicted"/>
<reference evidence="1 2" key="1">
    <citation type="journal article" date="2020" name="Front. Microbiol.">
        <title>Phenotypic and Genetic Characterization of the Cheese Ripening Yeast Geotrichum candidum.</title>
        <authorList>
            <person name="Perkins V."/>
            <person name="Vignola S."/>
            <person name="Lessard M.H."/>
            <person name="Plante P.L."/>
            <person name="Corbeil J."/>
            <person name="Dugat-Bony E."/>
            <person name="Frenette M."/>
            <person name="Labrie S."/>
        </authorList>
    </citation>
    <scope>NUCLEOTIDE SEQUENCE [LARGE SCALE GENOMIC DNA]</scope>
    <source>
        <strain evidence="1 2">LMA-1147</strain>
    </source>
</reference>
<evidence type="ECO:0000313" key="1">
    <source>
        <dbReference type="EMBL" id="KAF5101678.1"/>
    </source>
</evidence>
<keyword evidence="2" id="KW-1185">Reference proteome</keyword>
<organism evidence="1 2">
    <name type="scientific">Geotrichum galactomycetum</name>
    <dbReference type="NCBI Taxonomy" id="27317"/>
    <lineage>
        <taxon>Eukaryota</taxon>
        <taxon>Fungi</taxon>
        <taxon>Dikarya</taxon>
        <taxon>Ascomycota</taxon>
        <taxon>Saccharomycotina</taxon>
        <taxon>Dipodascomycetes</taxon>
        <taxon>Dipodascales</taxon>
        <taxon>Dipodascaceae</taxon>
        <taxon>Geotrichum</taxon>
    </lineage>
</organism>
<name>A0ACB6V910_9ASCO</name>
<dbReference type="Proteomes" id="UP000744676">
    <property type="component" value="Unassembled WGS sequence"/>
</dbReference>
<gene>
    <name evidence="1" type="ORF">D0Z00_000752</name>
</gene>
<evidence type="ECO:0000313" key="2">
    <source>
        <dbReference type="Proteomes" id="UP000744676"/>
    </source>
</evidence>